<dbReference type="EMBL" id="BK015482">
    <property type="protein sequence ID" value="DAE09027.1"/>
    <property type="molecule type" value="Genomic_DNA"/>
</dbReference>
<name>A0A8S5PRB3_9CAUD</name>
<protein>
    <recommendedName>
        <fullName evidence="1">Type I restriction enzyme R protein N-terminal domain-containing protein</fullName>
    </recommendedName>
</protein>
<dbReference type="PIRSF" id="PIRSF035009">
    <property type="entry name" value="UCP035009_HSDR_N"/>
    <property type="match status" value="1"/>
</dbReference>
<sequence length="356" mass="40892">MDFSERIAELSKKVKNLGDSLKTEEATKNALVMPFIAALGYDVFNPAEVVPEFSAPIGEYKDARVDYAILVDGKPILLLECKALGTSLDMKHCNQLQLYFHGTEAPIAILTDGNRYRFYSDLETANKMDSKPYMEFVLDDMDEMLLPELRKLAKGKFDRDACMSAANELKYNREFKRLMSEQMETPHEDFARFFIGQTYDGRITQNVLDRFTPILTAALDQFINDRINDRLKNAMTQQKPEIVEIESEDTPQGKEQDSRIVTTEEEKEAYYLVKSLLMGTVDPGRVAMRDSISYCSILLDDNRLKPLCRLYFNGKQWRVGLFDGENKDAKEDIEKLEDIIPFADRIRATALKYDNK</sequence>
<organism evidence="2">
    <name type="scientific">Myoviridae sp. ctEg02</name>
    <dbReference type="NCBI Taxonomy" id="2825061"/>
    <lineage>
        <taxon>Viruses</taxon>
        <taxon>Duplodnaviria</taxon>
        <taxon>Heunggongvirae</taxon>
        <taxon>Uroviricota</taxon>
        <taxon>Caudoviricetes</taxon>
    </lineage>
</organism>
<dbReference type="InterPro" id="IPR017035">
    <property type="entry name" value="UCP035009_HsdR_All3000-type"/>
</dbReference>
<evidence type="ECO:0000259" key="1">
    <source>
        <dbReference type="Pfam" id="PF13588"/>
    </source>
</evidence>
<dbReference type="InterPro" id="IPR029464">
    <property type="entry name" value="HSDR_N"/>
</dbReference>
<evidence type="ECO:0000313" key="2">
    <source>
        <dbReference type="EMBL" id="DAE09027.1"/>
    </source>
</evidence>
<feature type="domain" description="Type I restriction enzyme R protein N-terminal" evidence="1">
    <location>
        <begin position="24"/>
        <end position="120"/>
    </location>
</feature>
<reference evidence="2" key="1">
    <citation type="journal article" date="2021" name="Proc. Natl. Acad. Sci. U.S.A.">
        <title>A Catalog of Tens of Thousands of Viruses from Human Metagenomes Reveals Hidden Associations with Chronic Diseases.</title>
        <authorList>
            <person name="Tisza M.J."/>
            <person name="Buck C.B."/>
        </authorList>
    </citation>
    <scope>NUCLEOTIDE SEQUENCE</scope>
    <source>
        <strain evidence="2">CtEg02</strain>
    </source>
</reference>
<proteinExistence type="predicted"/>
<dbReference type="Pfam" id="PF13588">
    <property type="entry name" value="HSDR_N_2"/>
    <property type="match status" value="1"/>
</dbReference>
<accession>A0A8S5PRB3</accession>